<sequence>MRVSQRIADGKSAVLKALYCAMERAGLIKRWGEITWHT</sequence>
<dbReference type="EMBL" id="BAEP01000007">
    <property type="protein sequence ID" value="GAC22837.1"/>
    <property type="molecule type" value="Genomic_DNA"/>
</dbReference>
<comment type="caution">
    <text evidence="1">The sequence shown here is derived from an EMBL/GenBank/DDBJ whole genome shotgun (WGS) entry which is preliminary data.</text>
</comment>
<reference evidence="1 2" key="1">
    <citation type="journal article" date="2017" name="Antonie Van Leeuwenhoek">
        <title>Rhizobium rhizosphaerae sp. nov., a novel species isolated from rice rhizosphere.</title>
        <authorList>
            <person name="Zhao J.J."/>
            <person name="Zhang J."/>
            <person name="Zhang R.J."/>
            <person name="Zhang C.W."/>
            <person name="Yin H.Q."/>
            <person name="Zhang X.X."/>
        </authorList>
    </citation>
    <scope>NUCLEOTIDE SEQUENCE [LARGE SCALE GENOMIC DNA]</scope>
    <source>
        <strain evidence="1 2">KMM 241</strain>
    </source>
</reference>
<proteinExistence type="predicted"/>
<protein>
    <submittedName>
        <fullName evidence="1">Uncharacterized protein</fullName>
    </submittedName>
</protein>
<evidence type="ECO:0000313" key="1">
    <source>
        <dbReference type="EMBL" id="GAC22837.1"/>
    </source>
</evidence>
<organism evidence="1 2">
    <name type="scientific">Paraglaciecola mesophila KMM 241</name>
    <dbReference type="NCBI Taxonomy" id="1128912"/>
    <lineage>
        <taxon>Bacteria</taxon>
        <taxon>Pseudomonadati</taxon>
        <taxon>Pseudomonadota</taxon>
        <taxon>Gammaproteobacteria</taxon>
        <taxon>Alteromonadales</taxon>
        <taxon>Alteromonadaceae</taxon>
        <taxon>Paraglaciecola</taxon>
    </lineage>
</organism>
<dbReference type="AlphaFoldDB" id="K6YXF7"/>
<accession>K6YXF7</accession>
<dbReference type="Proteomes" id="UP000006263">
    <property type="component" value="Unassembled WGS sequence"/>
</dbReference>
<evidence type="ECO:0000313" key="2">
    <source>
        <dbReference type="Proteomes" id="UP000006263"/>
    </source>
</evidence>
<name>K6YXF7_9ALTE</name>
<gene>
    <name evidence="1" type="ORF">GMES_0531</name>
</gene>